<dbReference type="RefSeq" id="WP_068591226.1">
    <property type="nucleotide sequence ID" value="NZ_FTNK01000044.1"/>
</dbReference>
<sequence>MLFKWVDHDRLTRVEQLQNIIFDMGIATAEQLMAITGMQYDNLRYHIHKIQKSGRDMLRVYYLPAKFGVRKRGAYTLGPDSIRLVCQMRNAPETAKVITSAMMMHHIGTNDILLRAKKHSELNRLNIDWTGEKLSTELLYLDLLEIDPEEANRPGFKRQLRPDAKLTVGSAEFFIEFDNDTENPRRIEEKYRRYIELHEKLNFTSPILWVAPNEKRYNVLKTNWQSLLNGSFQHQNNKPTSIFAIAGDETKFYPIRKKSVTNSN</sequence>
<evidence type="ECO:0000313" key="1">
    <source>
        <dbReference type="EMBL" id="SIR71871.1"/>
    </source>
</evidence>
<accession>A0ABY1KEK8</accession>
<protein>
    <submittedName>
        <fullName evidence="1">Replication-relaxation</fullName>
    </submittedName>
</protein>
<dbReference type="EMBL" id="FTNK01000044">
    <property type="protein sequence ID" value="SIR71871.1"/>
    <property type="molecule type" value="Genomic_DNA"/>
</dbReference>
<dbReference type="InterPro" id="IPR025855">
    <property type="entry name" value="Replic_Relax"/>
</dbReference>
<gene>
    <name evidence="1" type="ORF">SAMN05421578_1444</name>
</gene>
<comment type="caution">
    <text evidence="1">The sequence shown here is derived from an EMBL/GenBank/DDBJ whole genome shotgun (WGS) entry which is preliminary data.</text>
</comment>
<proteinExistence type="predicted"/>
<dbReference type="Pfam" id="PF13814">
    <property type="entry name" value="Replic_Relax"/>
    <property type="match status" value="1"/>
</dbReference>
<keyword evidence="2" id="KW-1185">Reference proteome</keyword>
<dbReference type="Proteomes" id="UP000186666">
    <property type="component" value="Unassembled WGS sequence"/>
</dbReference>
<reference evidence="1 2" key="1">
    <citation type="submission" date="2017-01" db="EMBL/GenBank/DDBJ databases">
        <authorList>
            <person name="Varghese N."/>
            <person name="Submissions S."/>
        </authorList>
    </citation>
    <scope>NUCLEOTIDE SEQUENCE [LARGE SCALE GENOMIC DNA]</scope>
    <source>
        <strain evidence="1 2">ATCC 23464</strain>
    </source>
</reference>
<name>A0ABY1KEK8_9BACL</name>
<organism evidence="1 2">
    <name type="scientific">Paenibacillus macquariensis</name>
    <dbReference type="NCBI Taxonomy" id="948756"/>
    <lineage>
        <taxon>Bacteria</taxon>
        <taxon>Bacillati</taxon>
        <taxon>Bacillota</taxon>
        <taxon>Bacilli</taxon>
        <taxon>Bacillales</taxon>
        <taxon>Paenibacillaceae</taxon>
        <taxon>Paenibacillus</taxon>
    </lineage>
</organism>
<evidence type="ECO:0000313" key="2">
    <source>
        <dbReference type="Proteomes" id="UP000186666"/>
    </source>
</evidence>